<dbReference type="InterPro" id="IPR001478">
    <property type="entry name" value="PDZ"/>
</dbReference>
<dbReference type="SUPFAM" id="SSF50494">
    <property type="entry name" value="Trypsin-like serine proteases"/>
    <property type="match status" value="1"/>
</dbReference>
<feature type="signal peptide" evidence="5">
    <location>
        <begin position="1"/>
        <end position="25"/>
    </location>
</feature>
<dbReference type="SMART" id="SM00228">
    <property type="entry name" value="PDZ"/>
    <property type="match status" value="1"/>
</dbReference>
<evidence type="ECO:0000256" key="5">
    <source>
        <dbReference type="SAM" id="SignalP"/>
    </source>
</evidence>
<evidence type="ECO:0000256" key="2">
    <source>
        <dbReference type="ARBA" id="ARBA00022670"/>
    </source>
</evidence>
<protein>
    <submittedName>
        <fullName evidence="7">Periplasmic DegP-like serine protease</fullName>
    </submittedName>
</protein>
<evidence type="ECO:0000256" key="1">
    <source>
        <dbReference type="ARBA" id="ARBA00010541"/>
    </source>
</evidence>
<dbReference type="Pfam" id="PF13365">
    <property type="entry name" value="Trypsin_2"/>
    <property type="match status" value="1"/>
</dbReference>
<dbReference type="PRINTS" id="PR00834">
    <property type="entry name" value="PROTEASES2C"/>
</dbReference>
<proteinExistence type="inferred from homology"/>
<name>A0ABZ0USN7_9RICK</name>
<accession>A0ABZ0USN7</accession>
<feature type="chain" id="PRO_5046409441" evidence="5">
    <location>
        <begin position="26"/>
        <end position="474"/>
    </location>
</feature>
<reference evidence="7" key="1">
    <citation type="submission" date="2022-10" db="EMBL/GenBank/DDBJ databases">
        <title>Host association and intracellularity evolved multiple times independently in the Rickettsiales.</title>
        <authorList>
            <person name="Castelli M."/>
            <person name="Nardi T."/>
            <person name="Gammuto L."/>
            <person name="Bellinzona G."/>
            <person name="Sabaneyeva E."/>
            <person name="Potekhin A."/>
            <person name="Serra V."/>
            <person name="Petroni G."/>
            <person name="Sassera D."/>
        </authorList>
    </citation>
    <scope>NUCLEOTIDE SEQUENCE [LARGE SCALE GENOMIC DNA]</scope>
    <source>
        <strain evidence="7">US_Bl 11III1</strain>
    </source>
</reference>
<comment type="similarity">
    <text evidence="1">Belongs to the peptidase S1C family.</text>
</comment>
<keyword evidence="4" id="KW-0720">Serine protease</keyword>
<dbReference type="InterPro" id="IPR036034">
    <property type="entry name" value="PDZ_sf"/>
</dbReference>
<feature type="domain" description="PDZ" evidence="6">
    <location>
        <begin position="251"/>
        <end position="341"/>
    </location>
</feature>
<gene>
    <name evidence="7" type="ORF">Fokcrypt_00567</name>
</gene>
<keyword evidence="8" id="KW-1185">Reference proteome</keyword>
<sequence>MCYIKFLISLVTSLSLFVICTEAYGDEASVVTPYHYDLSQVAEKILPATVEVRAHYTSKESVMEVDDLFREFEKYMKEGVPSRKKLLGFGSGFIISSDGYIVTCAHVIKDASKVSVLLRSNGRTRRVDAKVIGYDEMSDVAVIKVKESNLPYLKFADFSKVKVGQTVVAFSSPMALSWSFTSGVISDIGRDGYVQTDMSANRGSSGGAMCNIHGDVIGMLAFITTFPSSSAFSGISFGIQGDSVQKIALQLIKIGKVERGYWGVWLQALDEDVAKSLQLRDEMSGVLVTDVAPGSIAQRDGIKAGDVILEVNGQVVNNTAQLAKIIRESDVGIKLPVKIIRNGNSIMLNVGVEKKVDNENDAQEEQYGKSIKKKSTKLEMGAYVKPITQELRDLFHIPSTITYGLVIVDIEQDSILWDTQKPVIGYVIVEVDGTKVTSTGDFEKAISSAKRREQKYVKVVVAKESRMYIGLRIK</sequence>
<dbReference type="RefSeq" id="WP_323722015.1">
    <property type="nucleotide sequence ID" value="NZ_CP110343.1"/>
</dbReference>
<evidence type="ECO:0000313" key="8">
    <source>
        <dbReference type="Proteomes" id="UP001325140"/>
    </source>
</evidence>
<dbReference type="PANTHER" id="PTHR22939:SF129">
    <property type="entry name" value="SERINE PROTEASE HTRA2, MITOCHONDRIAL"/>
    <property type="match status" value="1"/>
</dbReference>
<dbReference type="EMBL" id="CP110343">
    <property type="protein sequence ID" value="WPX98039.1"/>
    <property type="molecule type" value="Genomic_DNA"/>
</dbReference>
<dbReference type="Gene3D" id="2.40.10.120">
    <property type="match status" value="1"/>
</dbReference>
<evidence type="ECO:0000256" key="3">
    <source>
        <dbReference type="ARBA" id="ARBA00022801"/>
    </source>
</evidence>
<dbReference type="SUPFAM" id="SSF50156">
    <property type="entry name" value="PDZ domain-like"/>
    <property type="match status" value="1"/>
</dbReference>
<dbReference type="PROSITE" id="PS50106">
    <property type="entry name" value="PDZ"/>
    <property type="match status" value="1"/>
</dbReference>
<dbReference type="Proteomes" id="UP001325140">
    <property type="component" value="Chromosome"/>
</dbReference>
<keyword evidence="2" id="KW-0645">Protease</keyword>
<evidence type="ECO:0000259" key="6">
    <source>
        <dbReference type="PROSITE" id="PS50106"/>
    </source>
</evidence>
<dbReference type="InterPro" id="IPR009003">
    <property type="entry name" value="Peptidase_S1_PA"/>
</dbReference>
<organism evidence="7 8">
    <name type="scientific">Candidatus Fokinia crypta</name>
    <dbReference type="NCBI Taxonomy" id="1920990"/>
    <lineage>
        <taxon>Bacteria</taxon>
        <taxon>Pseudomonadati</taxon>
        <taxon>Pseudomonadota</taxon>
        <taxon>Alphaproteobacteria</taxon>
        <taxon>Rickettsiales</taxon>
        <taxon>Candidatus Midichloriaceae</taxon>
        <taxon>Candidatus Fokinia</taxon>
    </lineage>
</organism>
<evidence type="ECO:0000256" key="4">
    <source>
        <dbReference type="ARBA" id="ARBA00022825"/>
    </source>
</evidence>
<keyword evidence="5" id="KW-0732">Signal</keyword>
<dbReference type="Pfam" id="PF00595">
    <property type="entry name" value="PDZ"/>
    <property type="match status" value="1"/>
</dbReference>
<dbReference type="Gene3D" id="2.30.42.10">
    <property type="match status" value="2"/>
</dbReference>
<evidence type="ECO:0000313" key="7">
    <source>
        <dbReference type="EMBL" id="WPX98039.1"/>
    </source>
</evidence>
<keyword evidence="3" id="KW-0378">Hydrolase</keyword>
<dbReference type="InterPro" id="IPR001940">
    <property type="entry name" value="Peptidase_S1C"/>
</dbReference>
<dbReference type="PANTHER" id="PTHR22939">
    <property type="entry name" value="SERINE PROTEASE FAMILY S1C HTRA-RELATED"/>
    <property type="match status" value="1"/>
</dbReference>